<organism evidence="1 2">
    <name type="scientific">Aromatoleum toluvorans</name>
    <dbReference type="NCBI Taxonomy" id="92002"/>
    <lineage>
        <taxon>Bacteria</taxon>
        <taxon>Pseudomonadati</taxon>
        <taxon>Pseudomonadota</taxon>
        <taxon>Betaproteobacteria</taxon>
        <taxon>Rhodocyclales</taxon>
        <taxon>Rhodocyclaceae</taxon>
        <taxon>Aromatoleum</taxon>
    </lineage>
</organism>
<proteinExistence type="predicted"/>
<protein>
    <submittedName>
        <fullName evidence="1">Uncharacterized protein</fullName>
    </submittedName>
</protein>
<comment type="caution">
    <text evidence="1">The sequence shown here is derived from an EMBL/GenBank/DDBJ whole genome shotgun (WGS) entry which is preliminary data.</text>
</comment>
<accession>A0ABX1PSC3</accession>
<keyword evidence="2" id="KW-1185">Reference proteome</keyword>
<dbReference type="RefSeq" id="WP_169254252.1">
    <property type="nucleotide sequence ID" value="NZ_WTVN01000001.1"/>
</dbReference>
<name>A0ABX1PSC3_9RHOO</name>
<dbReference type="EMBL" id="WTVN01000001">
    <property type="protein sequence ID" value="NMG42348.1"/>
    <property type="molecule type" value="Genomic_DNA"/>
</dbReference>
<gene>
    <name evidence="1" type="ORF">GPA22_01170</name>
</gene>
<sequence>MRNEWPSSWGAERTALFNFFSIHAVAAGDTVEIYKGIAKIAVIPIDIDFTVLRKALPLLIDSYELGAKAGRESLATDFRALLGVIGRRD</sequence>
<reference evidence="1 2" key="1">
    <citation type="submission" date="2019-12" db="EMBL/GenBank/DDBJ databases">
        <title>Comparative genomics gives insights into the taxonomy of the Azoarcus-Aromatoleum group and reveals separate origins of nif in the plant-associated Azoarcus and non-plant-associated Aromatoleum sub-groups.</title>
        <authorList>
            <person name="Lafos M."/>
            <person name="Maluk M."/>
            <person name="Batista M."/>
            <person name="Junghare M."/>
            <person name="Carmona M."/>
            <person name="Faoro H."/>
            <person name="Cruz L.M."/>
            <person name="Battistoni F."/>
            <person name="De Souza E."/>
            <person name="Pedrosa F."/>
            <person name="Chen W.-M."/>
            <person name="Poole P.S."/>
            <person name="Dixon R.A."/>
            <person name="James E.K."/>
        </authorList>
    </citation>
    <scope>NUCLEOTIDE SEQUENCE [LARGE SCALE GENOMIC DNA]</scope>
    <source>
        <strain evidence="1 2">Td21</strain>
    </source>
</reference>
<dbReference type="Proteomes" id="UP000623795">
    <property type="component" value="Unassembled WGS sequence"/>
</dbReference>
<evidence type="ECO:0000313" key="1">
    <source>
        <dbReference type="EMBL" id="NMG42348.1"/>
    </source>
</evidence>
<evidence type="ECO:0000313" key="2">
    <source>
        <dbReference type="Proteomes" id="UP000623795"/>
    </source>
</evidence>